<feature type="domain" description="Rhodopsin" evidence="7">
    <location>
        <begin position="28"/>
        <end position="304"/>
    </location>
</feature>
<keyword evidence="9" id="KW-1185">Reference proteome</keyword>
<accession>A0A6A5TV44</accession>
<evidence type="ECO:0000256" key="6">
    <source>
        <dbReference type="SAM" id="Phobius"/>
    </source>
</evidence>
<feature type="transmembrane region" description="Helical" evidence="6">
    <location>
        <begin position="117"/>
        <end position="142"/>
    </location>
</feature>
<evidence type="ECO:0000256" key="2">
    <source>
        <dbReference type="ARBA" id="ARBA00022692"/>
    </source>
</evidence>
<evidence type="ECO:0000259" key="7">
    <source>
        <dbReference type="Pfam" id="PF20684"/>
    </source>
</evidence>
<evidence type="ECO:0000256" key="1">
    <source>
        <dbReference type="ARBA" id="ARBA00004141"/>
    </source>
</evidence>
<feature type="transmembrane region" description="Helical" evidence="6">
    <location>
        <begin position="206"/>
        <end position="229"/>
    </location>
</feature>
<dbReference type="Pfam" id="PF20684">
    <property type="entry name" value="Fung_rhodopsin"/>
    <property type="match status" value="1"/>
</dbReference>
<feature type="transmembrane region" description="Helical" evidence="6">
    <location>
        <begin position="6"/>
        <end position="28"/>
    </location>
</feature>
<reference evidence="8" key="1">
    <citation type="journal article" date="2020" name="Stud. Mycol.">
        <title>101 Dothideomycetes genomes: a test case for predicting lifestyles and emergence of pathogens.</title>
        <authorList>
            <person name="Haridas S."/>
            <person name="Albert R."/>
            <person name="Binder M."/>
            <person name="Bloem J."/>
            <person name="Labutti K."/>
            <person name="Salamov A."/>
            <person name="Andreopoulos B."/>
            <person name="Baker S."/>
            <person name="Barry K."/>
            <person name="Bills G."/>
            <person name="Bluhm B."/>
            <person name="Cannon C."/>
            <person name="Castanera R."/>
            <person name="Culley D."/>
            <person name="Daum C."/>
            <person name="Ezra D."/>
            <person name="Gonzalez J."/>
            <person name="Henrissat B."/>
            <person name="Kuo A."/>
            <person name="Liang C."/>
            <person name="Lipzen A."/>
            <person name="Lutzoni F."/>
            <person name="Magnuson J."/>
            <person name="Mondo S."/>
            <person name="Nolan M."/>
            <person name="Ohm R."/>
            <person name="Pangilinan J."/>
            <person name="Park H.-J."/>
            <person name="Ramirez L."/>
            <person name="Alfaro M."/>
            <person name="Sun H."/>
            <person name="Tritt A."/>
            <person name="Yoshinaga Y."/>
            <person name="Zwiers L.-H."/>
            <person name="Turgeon B."/>
            <person name="Goodwin S."/>
            <person name="Spatafora J."/>
            <person name="Crous P."/>
            <person name="Grigoriev I."/>
        </authorList>
    </citation>
    <scope>NUCLEOTIDE SEQUENCE</scope>
    <source>
        <strain evidence="8">CBS 675.92</strain>
    </source>
</reference>
<feature type="transmembrane region" description="Helical" evidence="6">
    <location>
        <begin position="40"/>
        <end position="56"/>
    </location>
</feature>
<keyword evidence="2 6" id="KW-0812">Transmembrane</keyword>
<dbReference type="EMBL" id="ML976994">
    <property type="protein sequence ID" value="KAF1955639.1"/>
    <property type="molecule type" value="Genomic_DNA"/>
</dbReference>
<dbReference type="OrthoDB" id="5393606at2759"/>
<dbReference type="PANTHER" id="PTHR33048">
    <property type="entry name" value="PTH11-LIKE INTEGRAL MEMBRANE PROTEIN (AFU_ORTHOLOGUE AFUA_5G11245)"/>
    <property type="match status" value="1"/>
</dbReference>
<organism evidence="8 9">
    <name type="scientific">Byssothecium circinans</name>
    <dbReference type="NCBI Taxonomy" id="147558"/>
    <lineage>
        <taxon>Eukaryota</taxon>
        <taxon>Fungi</taxon>
        <taxon>Dikarya</taxon>
        <taxon>Ascomycota</taxon>
        <taxon>Pezizomycotina</taxon>
        <taxon>Dothideomycetes</taxon>
        <taxon>Pleosporomycetidae</taxon>
        <taxon>Pleosporales</taxon>
        <taxon>Massarineae</taxon>
        <taxon>Massarinaceae</taxon>
        <taxon>Byssothecium</taxon>
    </lineage>
</organism>
<proteinExistence type="inferred from homology"/>
<keyword evidence="3 6" id="KW-1133">Transmembrane helix</keyword>
<evidence type="ECO:0000313" key="8">
    <source>
        <dbReference type="EMBL" id="KAF1955639.1"/>
    </source>
</evidence>
<feature type="transmembrane region" description="Helical" evidence="6">
    <location>
        <begin position="268"/>
        <end position="296"/>
    </location>
</feature>
<dbReference type="PANTHER" id="PTHR33048:SF157">
    <property type="entry name" value="INTEGRAL MEMBRANE PROTEIN"/>
    <property type="match status" value="1"/>
</dbReference>
<keyword evidence="4 6" id="KW-0472">Membrane</keyword>
<sequence>MLMATQSPSMVVLVTAVMLFLDFVAVILRFLSRRIRIQRCKADDWLCLAALVWLPVKRTALTTSNEQVILVAKLQYIFVVISIPTLGFIKLSVLCLYRRIFVTDTTNVQNLHNMLYIFLLSLTAIWATGFCLAFMFACRGHFSAWWTSAISLITNCVNTLELLFSFAISDFLTDAIVILLPIPLVIADQWEQILKLHLPMRKKLAVLMMFLLGTLAMASSLIRMIWVIWARKAGFDISLDQNREYLDPFLSGFHFCILKQLHIHSTVMLILLVVLITTMLFWSMLEINLGIVAICLPTLRPIFQHKSVESVINSVRGRVSIKSRSNETLRSGYVRQHDVAQDVYPLVELEDPSRLENAAKERV</sequence>
<dbReference type="InterPro" id="IPR052337">
    <property type="entry name" value="SAT4-like"/>
</dbReference>
<feature type="transmembrane region" description="Helical" evidence="6">
    <location>
        <begin position="76"/>
        <end position="97"/>
    </location>
</feature>
<dbReference type="AlphaFoldDB" id="A0A6A5TV44"/>
<dbReference type="GO" id="GO:0016020">
    <property type="term" value="C:membrane"/>
    <property type="evidence" value="ECO:0007669"/>
    <property type="project" value="UniProtKB-SubCell"/>
</dbReference>
<feature type="transmembrane region" description="Helical" evidence="6">
    <location>
        <begin position="162"/>
        <end position="186"/>
    </location>
</feature>
<evidence type="ECO:0000256" key="5">
    <source>
        <dbReference type="ARBA" id="ARBA00038359"/>
    </source>
</evidence>
<evidence type="ECO:0000256" key="4">
    <source>
        <dbReference type="ARBA" id="ARBA00023136"/>
    </source>
</evidence>
<evidence type="ECO:0000256" key="3">
    <source>
        <dbReference type="ARBA" id="ARBA00022989"/>
    </source>
</evidence>
<dbReference type="InterPro" id="IPR049326">
    <property type="entry name" value="Rhodopsin_dom_fungi"/>
</dbReference>
<protein>
    <recommendedName>
        <fullName evidence="7">Rhodopsin domain-containing protein</fullName>
    </recommendedName>
</protein>
<name>A0A6A5TV44_9PLEO</name>
<comment type="subcellular location">
    <subcellularLocation>
        <location evidence="1">Membrane</location>
        <topology evidence="1">Multi-pass membrane protein</topology>
    </subcellularLocation>
</comment>
<gene>
    <name evidence="8" type="ORF">CC80DRAFT_415320</name>
</gene>
<dbReference type="Proteomes" id="UP000800035">
    <property type="component" value="Unassembled WGS sequence"/>
</dbReference>
<evidence type="ECO:0000313" key="9">
    <source>
        <dbReference type="Proteomes" id="UP000800035"/>
    </source>
</evidence>
<comment type="similarity">
    <text evidence="5">Belongs to the SAT4 family.</text>
</comment>